<accession>A0A6P7WMI9</accession>
<proteinExistence type="predicted"/>
<feature type="coiled-coil region" evidence="3">
    <location>
        <begin position="381"/>
        <end position="414"/>
    </location>
</feature>
<evidence type="ECO:0000256" key="3">
    <source>
        <dbReference type="SAM" id="Coils"/>
    </source>
</evidence>
<keyword evidence="1" id="KW-0433">Leucine-rich repeat</keyword>
<protein>
    <submittedName>
        <fullName evidence="5">LOW QUALITY PROTEIN: leucine-rich repeat-containing protein 49</fullName>
    </submittedName>
</protein>
<dbReference type="Proteomes" id="UP000515156">
    <property type="component" value="Chromosome 1"/>
</dbReference>
<name>A0A6P7WMI9_9AMPH</name>
<dbReference type="SMART" id="SM00365">
    <property type="entry name" value="LRR_SD22"/>
    <property type="match status" value="7"/>
</dbReference>
<dbReference type="SMART" id="SM00369">
    <property type="entry name" value="LRR_TYP"/>
    <property type="match status" value="5"/>
</dbReference>
<dbReference type="GeneID" id="115458801"/>
<organism evidence="4 5">
    <name type="scientific">Microcaecilia unicolor</name>
    <dbReference type="NCBI Taxonomy" id="1415580"/>
    <lineage>
        <taxon>Eukaryota</taxon>
        <taxon>Metazoa</taxon>
        <taxon>Chordata</taxon>
        <taxon>Craniata</taxon>
        <taxon>Vertebrata</taxon>
        <taxon>Euteleostomi</taxon>
        <taxon>Amphibia</taxon>
        <taxon>Gymnophiona</taxon>
        <taxon>Siphonopidae</taxon>
        <taxon>Microcaecilia</taxon>
    </lineage>
</organism>
<dbReference type="InterPro" id="IPR001611">
    <property type="entry name" value="Leu-rich_rpt"/>
</dbReference>
<dbReference type="InParanoid" id="A0A6P7WMI9"/>
<evidence type="ECO:0000313" key="5">
    <source>
        <dbReference type="RefSeq" id="XP_030044477.1"/>
    </source>
</evidence>
<keyword evidence="4" id="KW-1185">Reference proteome</keyword>
<dbReference type="PANTHER" id="PTHR45973:SF8">
    <property type="entry name" value="LEUCINE-RICH REPEAT-CONTAINING PROTEIN 49"/>
    <property type="match status" value="1"/>
</dbReference>
<evidence type="ECO:0000256" key="2">
    <source>
        <dbReference type="ARBA" id="ARBA00022737"/>
    </source>
</evidence>
<keyword evidence="2" id="KW-0677">Repeat</keyword>
<dbReference type="Pfam" id="PF14580">
    <property type="entry name" value="LRR_9"/>
    <property type="match status" value="1"/>
</dbReference>
<gene>
    <name evidence="5" type="primary">LRRC49</name>
</gene>
<dbReference type="OrthoDB" id="1939344at2759"/>
<dbReference type="InterPro" id="IPR025875">
    <property type="entry name" value="Leu-rich_rpt_4"/>
</dbReference>
<dbReference type="KEGG" id="muo:115458801"/>
<dbReference type="Pfam" id="PF12799">
    <property type="entry name" value="LRR_4"/>
    <property type="match status" value="1"/>
</dbReference>
<dbReference type="FunCoup" id="A0A6P7WMI9">
    <property type="interactions" value="720"/>
</dbReference>
<dbReference type="AlphaFoldDB" id="A0A6P7WMI9"/>
<evidence type="ECO:0000256" key="1">
    <source>
        <dbReference type="ARBA" id="ARBA00022614"/>
    </source>
</evidence>
<reference evidence="5" key="1">
    <citation type="submission" date="2025-08" db="UniProtKB">
        <authorList>
            <consortium name="RefSeq"/>
        </authorList>
    </citation>
    <scope>IDENTIFICATION</scope>
</reference>
<dbReference type="PROSITE" id="PS51450">
    <property type="entry name" value="LRR"/>
    <property type="match status" value="7"/>
</dbReference>
<keyword evidence="3" id="KW-0175">Coiled coil</keyword>
<dbReference type="SUPFAM" id="SSF52058">
    <property type="entry name" value="L domain-like"/>
    <property type="match status" value="1"/>
</dbReference>
<dbReference type="InterPro" id="IPR032675">
    <property type="entry name" value="LRR_dom_sf"/>
</dbReference>
<dbReference type="RefSeq" id="XP_030044477.1">
    <property type="nucleotide sequence ID" value="XM_030188617.1"/>
</dbReference>
<dbReference type="PANTHER" id="PTHR45973">
    <property type="entry name" value="PROTEIN PHOSPHATASE 1 REGULATORY SUBUNIT SDS22-RELATED"/>
    <property type="match status" value="1"/>
</dbReference>
<evidence type="ECO:0000313" key="4">
    <source>
        <dbReference type="Proteomes" id="UP000515156"/>
    </source>
</evidence>
<dbReference type="FunFam" id="3.80.10.10:FF:000323">
    <property type="entry name" value="Leucine-rich repeat-containing protein 49 isoform 1"/>
    <property type="match status" value="1"/>
</dbReference>
<dbReference type="Gene3D" id="3.80.10.10">
    <property type="entry name" value="Ribonuclease Inhibitor"/>
    <property type="match status" value="2"/>
</dbReference>
<dbReference type="InterPro" id="IPR050576">
    <property type="entry name" value="Cilia_flagella_integrity"/>
</dbReference>
<sequence length="763" mass="86951">MQPNKYRGRLTSNTVNSCGSQVVFHPSVPDRNKQFEFRLNKEQPTLYNRILLHDLEKNSSGRQGDARLSSPLARARQTPGAASVVDIFAAELKHGIESLPVAASGEINLFTPAKSRSRPASHRSVLNVSKCQADTYHGKGDHINYIRGKRGGFPVVQRPAEEKAANPDLLNLERQNLAACPVIEGEEQLRLLNLQHNFITQIQNLMNLRRLVFLDLFNNQIEVISGISTLRSLRVLMLGGNRIKKISNLENLESLDILDLHGNQITKIENISHLSELRVLNLARNSINQVENLSGLDSLVELNLRNNQINYVRDVDTLPNLQRLYLSFNSISCFEDILCLADSTSIADVTLDGNPIAQEPWYKQTILGHMLQLRQLDMKRITEEERRTASLLARREEEKKRESHKQALLKEKKRLAIYNLALQWEKQQNRVVHVLGSKQDQKDYDDTSHKPCPINGSATYAFPEENRSLDTVLNSALQGLSVIDSHFVELEGDTLYLYGSGALESLERSWSLQSSGTVTTLFFTFIDFDEIVQVLPKVKMKFPNASHLKFKETNLTMFQQFNALAQVRRLDQLTVDPQGNPVVNFTLWKYYVLFRLSHFNLQKINGTEISSNDLVMAEKLFGILAYVASSDLPQFRLFSLLGESRKKHFNQFLEGKAKKSGVTTEESNDSRRVGGEHANRVILNYTTKDLQTERLEEIKEKNKFCHAYVLDLVKEASDISLKNETLQKLWPQMFIELVRDAVIEVRNKNSYMKLGLQKIIDQK</sequence>
<dbReference type="CTD" id="54839"/>
<dbReference type="InterPro" id="IPR003591">
    <property type="entry name" value="Leu-rich_rpt_typical-subtyp"/>
</dbReference>